<dbReference type="SUPFAM" id="SSF56112">
    <property type="entry name" value="Protein kinase-like (PK-like)"/>
    <property type="match status" value="1"/>
</dbReference>
<proteinExistence type="predicted"/>
<sequence length="295" mass="31989">MPDVLTALLRRNGLPRAALKRLARGATSEVYRAGEVVVRLGSPFSSFHADVAIRRLLLAAGQPVAEPLDHGTLPDGRPYALDRFVPGGPLEPAGTAQARQLGALLAALQRLPCTGYGLLHPDRDPLVGQARTPLAGLQTRLQDVWPLGASTLEQHPLTAGQPRLWPELERLRPDLLALADAPAVLNHTDLHPAQLHWDADGRLLALLDFGDAARGPAGWDVASFGYFHGWTLVPALLDGLEAPAGLEREAQLMGVLLAFHRASRATAQRRPPALEHARHVLRQMLRLLHAPEPRH</sequence>
<evidence type="ECO:0000313" key="2">
    <source>
        <dbReference type="EMBL" id="XBV84492.1"/>
    </source>
</evidence>
<keyword evidence="2" id="KW-0808">Transferase</keyword>
<gene>
    <name evidence="2" type="ORF">ABOD76_13705</name>
</gene>
<organism evidence="2">
    <name type="scientific">Deinococcus sonorensis KR-87</name>
    <dbReference type="NCBI Taxonomy" id="694439"/>
    <lineage>
        <taxon>Bacteria</taxon>
        <taxon>Thermotogati</taxon>
        <taxon>Deinococcota</taxon>
        <taxon>Deinococci</taxon>
        <taxon>Deinococcales</taxon>
        <taxon>Deinococcaceae</taxon>
        <taxon>Deinococcus</taxon>
    </lineage>
</organism>
<dbReference type="Gene3D" id="3.90.1200.10">
    <property type="match status" value="1"/>
</dbReference>
<dbReference type="PANTHER" id="PTHR21310:SF15">
    <property type="entry name" value="AMINOGLYCOSIDE PHOSPHOTRANSFERASE DOMAIN-CONTAINING PROTEIN"/>
    <property type="match status" value="1"/>
</dbReference>
<accession>A0AAU7U8G3</accession>
<dbReference type="EMBL" id="CP158299">
    <property type="protein sequence ID" value="XBV84492.1"/>
    <property type="molecule type" value="Genomic_DNA"/>
</dbReference>
<dbReference type="InterPro" id="IPR051678">
    <property type="entry name" value="AGP_Transferase"/>
</dbReference>
<dbReference type="RefSeq" id="WP_350242529.1">
    <property type="nucleotide sequence ID" value="NZ_CP158299.1"/>
</dbReference>
<protein>
    <submittedName>
        <fullName evidence="2">Aminoglycoside phosphotransferase family protein</fullName>
        <ecNumber evidence="2">2.7.1.-</ecNumber>
    </submittedName>
</protein>
<dbReference type="Pfam" id="PF01636">
    <property type="entry name" value="APH"/>
    <property type="match status" value="1"/>
</dbReference>
<name>A0AAU7U8G3_9DEIO</name>
<reference evidence="2" key="1">
    <citation type="submission" date="2024-06" db="EMBL/GenBank/DDBJ databases">
        <title>Draft Genome Sequence of Deinococcus sonorensis Type Strain KR-87, a Biofilm Producing Representative of the Genus Deinococcus.</title>
        <authorList>
            <person name="Boren L.S."/>
            <person name="Grosso R.A."/>
            <person name="Hugenberg-Cox A.N."/>
            <person name="Hill J.T.E."/>
            <person name="Albert C.M."/>
            <person name="Tuohy J.M."/>
        </authorList>
    </citation>
    <scope>NUCLEOTIDE SEQUENCE</scope>
    <source>
        <strain evidence="2">KR-87</strain>
    </source>
</reference>
<dbReference type="PANTHER" id="PTHR21310">
    <property type="entry name" value="AMINOGLYCOSIDE PHOSPHOTRANSFERASE-RELATED-RELATED"/>
    <property type="match status" value="1"/>
</dbReference>
<dbReference type="KEGG" id="dsc:ABOD76_13705"/>
<dbReference type="EC" id="2.7.1.-" evidence="2"/>
<dbReference type="AlphaFoldDB" id="A0AAU7U8G3"/>
<dbReference type="InterPro" id="IPR002575">
    <property type="entry name" value="Aminoglycoside_PTrfase"/>
</dbReference>
<dbReference type="InterPro" id="IPR011009">
    <property type="entry name" value="Kinase-like_dom_sf"/>
</dbReference>
<evidence type="ECO:0000259" key="1">
    <source>
        <dbReference type="Pfam" id="PF01636"/>
    </source>
</evidence>
<dbReference type="GO" id="GO:0016740">
    <property type="term" value="F:transferase activity"/>
    <property type="evidence" value="ECO:0007669"/>
    <property type="project" value="UniProtKB-KW"/>
</dbReference>
<feature type="domain" description="Aminoglycoside phosphotransferase" evidence="1">
    <location>
        <begin position="19"/>
        <end position="240"/>
    </location>
</feature>